<dbReference type="Pfam" id="PF02353">
    <property type="entry name" value="CMAS"/>
    <property type="match status" value="1"/>
</dbReference>
<keyword evidence="5" id="KW-0443">Lipid metabolism</keyword>
<evidence type="ECO:0000256" key="4">
    <source>
        <dbReference type="ARBA" id="ARBA00022691"/>
    </source>
</evidence>
<organism evidence="7 8">
    <name type="scientific">Shewanella zhuhaiensis</name>
    <dbReference type="NCBI Taxonomy" id="2919576"/>
    <lineage>
        <taxon>Bacteria</taxon>
        <taxon>Pseudomonadati</taxon>
        <taxon>Pseudomonadota</taxon>
        <taxon>Gammaproteobacteria</taxon>
        <taxon>Alteromonadales</taxon>
        <taxon>Shewanellaceae</taxon>
        <taxon>Shewanella</taxon>
    </lineage>
</organism>
<evidence type="ECO:0000256" key="3">
    <source>
        <dbReference type="ARBA" id="ARBA00022679"/>
    </source>
</evidence>
<reference evidence="7 8" key="1">
    <citation type="submission" date="2022-02" db="EMBL/GenBank/DDBJ databases">
        <title>The genome sequence of Shewanella sp. 3B26.</title>
        <authorList>
            <person name="Du J."/>
        </authorList>
    </citation>
    <scope>NUCLEOTIDE SEQUENCE [LARGE SCALE GENOMIC DNA]</scope>
    <source>
        <strain evidence="7 8">3B26</strain>
    </source>
</reference>
<evidence type="ECO:0000256" key="1">
    <source>
        <dbReference type="ARBA" id="ARBA00010815"/>
    </source>
</evidence>
<dbReference type="GO" id="GO:0008610">
    <property type="term" value="P:lipid biosynthetic process"/>
    <property type="evidence" value="ECO:0007669"/>
    <property type="project" value="InterPro"/>
</dbReference>
<dbReference type="InterPro" id="IPR029063">
    <property type="entry name" value="SAM-dependent_MTases_sf"/>
</dbReference>
<dbReference type="Gene3D" id="3.40.50.150">
    <property type="entry name" value="Vaccinia Virus protein VP39"/>
    <property type="match status" value="1"/>
</dbReference>
<dbReference type="InterPro" id="IPR050723">
    <property type="entry name" value="CFA/CMAS"/>
</dbReference>
<keyword evidence="4" id="KW-0949">S-adenosyl-L-methionine</keyword>
<keyword evidence="8" id="KW-1185">Reference proteome</keyword>
<evidence type="ECO:0000313" key="7">
    <source>
        <dbReference type="EMBL" id="MCH4293206.1"/>
    </source>
</evidence>
<dbReference type="GO" id="GO:0032259">
    <property type="term" value="P:methylation"/>
    <property type="evidence" value="ECO:0007669"/>
    <property type="project" value="UniProtKB-KW"/>
</dbReference>
<dbReference type="PANTHER" id="PTHR43667">
    <property type="entry name" value="CYCLOPROPANE-FATTY-ACYL-PHOSPHOLIPID SYNTHASE"/>
    <property type="match status" value="1"/>
</dbReference>
<keyword evidence="3" id="KW-0808">Transferase</keyword>
<protein>
    <submittedName>
        <fullName evidence="7">Cyclopropane-fatty-acyl-phospholipid synthase family protein</fullName>
    </submittedName>
</protein>
<comment type="similarity">
    <text evidence="1">Belongs to the CFA/CMAS family.</text>
</comment>
<evidence type="ECO:0000256" key="6">
    <source>
        <dbReference type="PIRSR" id="PIRSR003085-1"/>
    </source>
</evidence>
<gene>
    <name evidence="7" type="ORF">MJ923_02660</name>
</gene>
<sequence>MDNTAVANKSTSSTLESMAQRILLTALKGLSYGGLRLICDGETLVFGSHEGPQAVIHVKSPRFFREVLLSGSVGAGESFIDGHWDSPDLTEVVRLFAANLPLLDRLEKRFAFLSGVTNRISHLLSRNSIEGSKRNVLAHYDLGNALYECFLDKSMLYSSAIYPDVNATLEAAQQHKLATICERLKLKPGMELLEIGTGWGALAIYAASHYGVKVTTTTISDAQHDYAQARIRAAGLEGQITLLKKDYRLLEGKYDRLVSIEMIEAVGHEYLPGFFSKLESLLKDNGLMLLQAITIADQRYESYRKGCDFIQKYIFPGGCLPSVSRMATLLAQRTDMVMLSLDDIGEDYARTLKHWHENVDRELPQIRSLGYDERFIRLWKFYLSYCEGGFWERTTSSVHLVAARPGWRP</sequence>
<dbReference type="InterPro" id="IPR003333">
    <property type="entry name" value="CMAS"/>
</dbReference>
<evidence type="ECO:0000256" key="5">
    <source>
        <dbReference type="ARBA" id="ARBA00023098"/>
    </source>
</evidence>
<feature type="active site" evidence="6">
    <location>
        <position position="386"/>
    </location>
</feature>
<dbReference type="CDD" id="cd02440">
    <property type="entry name" value="AdoMet_MTases"/>
    <property type="match status" value="1"/>
</dbReference>
<dbReference type="AlphaFoldDB" id="A0AAJ1BEG7"/>
<proteinExistence type="inferred from homology"/>
<accession>A0AAJ1BEG7</accession>
<dbReference type="PANTHER" id="PTHR43667:SF2">
    <property type="entry name" value="FATTY ACID C-METHYL TRANSFERASE"/>
    <property type="match status" value="1"/>
</dbReference>
<evidence type="ECO:0000313" key="8">
    <source>
        <dbReference type="Proteomes" id="UP001297581"/>
    </source>
</evidence>
<dbReference type="Proteomes" id="UP001297581">
    <property type="component" value="Unassembled WGS sequence"/>
</dbReference>
<dbReference type="EMBL" id="JAKUDL010000001">
    <property type="protein sequence ID" value="MCH4293206.1"/>
    <property type="molecule type" value="Genomic_DNA"/>
</dbReference>
<dbReference type="PIRSF" id="PIRSF003085">
    <property type="entry name" value="CMAS"/>
    <property type="match status" value="1"/>
</dbReference>
<dbReference type="RefSeq" id="WP_240589800.1">
    <property type="nucleotide sequence ID" value="NZ_JAKUDL010000001.1"/>
</dbReference>
<keyword evidence="2" id="KW-0489">Methyltransferase</keyword>
<name>A0AAJ1BEG7_9GAMM</name>
<comment type="caution">
    <text evidence="7">The sequence shown here is derived from an EMBL/GenBank/DDBJ whole genome shotgun (WGS) entry which is preliminary data.</text>
</comment>
<dbReference type="SUPFAM" id="SSF53335">
    <property type="entry name" value="S-adenosyl-L-methionine-dependent methyltransferases"/>
    <property type="match status" value="1"/>
</dbReference>
<evidence type="ECO:0000256" key="2">
    <source>
        <dbReference type="ARBA" id="ARBA00022603"/>
    </source>
</evidence>
<dbReference type="GO" id="GO:0008168">
    <property type="term" value="F:methyltransferase activity"/>
    <property type="evidence" value="ECO:0007669"/>
    <property type="project" value="UniProtKB-KW"/>
</dbReference>